<dbReference type="Proteomes" id="UP000801492">
    <property type="component" value="Unassembled WGS sequence"/>
</dbReference>
<organism evidence="2 3">
    <name type="scientific">Ignelater luminosus</name>
    <name type="common">Cucubano</name>
    <name type="synonym">Pyrophorus luminosus</name>
    <dbReference type="NCBI Taxonomy" id="2038154"/>
    <lineage>
        <taxon>Eukaryota</taxon>
        <taxon>Metazoa</taxon>
        <taxon>Ecdysozoa</taxon>
        <taxon>Arthropoda</taxon>
        <taxon>Hexapoda</taxon>
        <taxon>Insecta</taxon>
        <taxon>Pterygota</taxon>
        <taxon>Neoptera</taxon>
        <taxon>Endopterygota</taxon>
        <taxon>Coleoptera</taxon>
        <taxon>Polyphaga</taxon>
        <taxon>Elateriformia</taxon>
        <taxon>Elateroidea</taxon>
        <taxon>Elateridae</taxon>
        <taxon>Agrypninae</taxon>
        <taxon>Pyrophorini</taxon>
        <taxon>Ignelater</taxon>
    </lineage>
</organism>
<sequence length="227" mass="26190">MVQVRFSKLALADDVTLLAGSARNLQHNLNVWNEELLKCDMKISTDKTRIMILSRQRDIKHCVYIDGAKLEQIFYEFPQDLLQPGNSYVVASEPQANDGIELLGKAYRKCQTERIRAKGFSVGALCPFDMLILSTSKDTSNSGRKRARSEIISSSQYKKKLEELEKKKLLKPGKKKKLEEKREVKDKGKSKRTCGKELKNRNKSEHERLEKMNKTDRKREVKEEGEE</sequence>
<evidence type="ECO:0000313" key="3">
    <source>
        <dbReference type="Proteomes" id="UP000801492"/>
    </source>
</evidence>
<feature type="compositionally biased region" description="Basic and acidic residues" evidence="1">
    <location>
        <begin position="177"/>
        <end position="187"/>
    </location>
</feature>
<gene>
    <name evidence="2" type="ORF">ILUMI_02522</name>
</gene>
<reference evidence="2" key="1">
    <citation type="submission" date="2019-08" db="EMBL/GenBank/DDBJ databases">
        <title>The genome of the North American firefly Photinus pyralis.</title>
        <authorList>
            <consortium name="Photinus pyralis genome working group"/>
            <person name="Fallon T.R."/>
            <person name="Sander Lower S.E."/>
            <person name="Weng J.-K."/>
        </authorList>
    </citation>
    <scope>NUCLEOTIDE SEQUENCE</scope>
    <source>
        <strain evidence="2">TRF0915ILg1</strain>
        <tissue evidence="2">Whole body</tissue>
    </source>
</reference>
<evidence type="ECO:0000256" key="1">
    <source>
        <dbReference type="SAM" id="MobiDB-lite"/>
    </source>
</evidence>
<protein>
    <recommendedName>
        <fullName evidence="4">Reverse transcriptase domain-containing protein</fullName>
    </recommendedName>
</protein>
<dbReference type="EMBL" id="VTPC01000962">
    <property type="protein sequence ID" value="KAF2903655.1"/>
    <property type="molecule type" value="Genomic_DNA"/>
</dbReference>
<comment type="caution">
    <text evidence="2">The sequence shown here is derived from an EMBL/GenBank/DDBJ whole genome shotgun (WGS) entry which is preliminary data.</text>
</comment>
<accession>A0A8K0DNL1</accession>
<evidence type="ECO:0008006" key="4">
    <source>
        <dbReference type="Google" id="ProtNLM"/>
    </source>
</evidence>
<feature type="compositionally biased region" description="Basic and acidic residues" evidence="1">
    <location>
        <begin position="194"/>
        <end position="227"/>
    </location>
</feature>
<dbReference type="OrthoDB" id="6783238at2759"/>
<keyword evidence="3" id="KW-1185">Reference proteome</keyword>
<proteinExistence type="predicted"/>
<dbReference type="AlphaFoldDB" id="A0A8K0DNL1"/>
<evidence type="ECO:0000313" key="2">
    <source>
        <dbReference type="EMBL" id="KAF2903655.1"/>
    </source>
</evidence>
<name>A0A8K0DNL1_IGNLU</name>
<feature type="region of interest" description="Disordered" evidence="1">
    <location>
        <begin position="168"/>
        <end position="227"/>
    </location>
</feature>